<feature type="domain" description="DUF6545" evidence="2">
    <location>
        <begin position="201"/>
        <end position="323"/>
    </location>
</feature>
<evidence type="ECO:0000313" key="4">
    <source>
        <dbReference type="Proteomes" id="UP000619355"/>
    </source>
</evidence>
<evidence type="ECO:0000259" key="2">
    <source>
        <dbReference type="Pfam" id="PF20182"/>
    </source>
</evidence>
<sequence>MILAAPDSITSLNRATGIANVAAPVVYAVTTAFAGASLLLIINWRPAPPEQTRRFSRLCVMAYTLVVIAITVLFWAGNAPVEQVTLFDVYYANTPYIRELIVTYLVAQGVAMMAASTLCWRWSKGVHGSLKAGLRVLAPAYLAIVCYDVIRLVAVAARWMGQDLDFLVDKVSVRLAAPVAVLGAIGFALPLAGPRVTETARAVQQLRQLSPLWRALRQVPTPGAIRASLPWWRTPPAVLLTGRKTALYDTILALSPYFDPDVREAAYQAALDKCADEACAAVAAEAVMILIARDRQRTGLERPQDLTHTPARRRHDLIALSRALTSPILPALLNHIGVLKKAARHE</sequence>
<name>A0A919F376_9ACTN</name>
<comment type="caution">
    <text evidence="3">The sequence shown here is derived from an EMBL/GenBank/DDBJ whole genome shotgun (WGS) entry which is preliminary data.</text>
</comment>
<feature type="transmembrane region" description="Helical" evidence="1">
    <location>
        <begin position="171"/>
        <end position="192"/>
    </location>
</feature>
<evidence type="ECO:0000256" key="1">
    <source>
        <dbReference type="SAM" id="Phobius"/>
    </source>
</evidence>
<keyword evidence="1" id="KW-1133">Transmembrane helix</keyword>
<feature type="transmembrane region" description="Helical" evidence="1">
    <location>
        <begin position="96"/>
        <end position="120"/>
    </location>
</feature>
<gene>
    <name evidence="3" type="ORF">GCM10018980_71420</name>
</gene>
<feature type="transmembrane region" description="Helical" evidence="1">
    <location>
        <begin position="55"/>
        <end position="76"/>
    </location>
</feature>
<dbReference type="Pfam" id="PF20182">
    <property type="entry name" value="DUF6545"/>
    <property type="match status" value="1"/>
</dbReference>
<protein>
    <recommendedName>
        <fullName evidence="2">DUF6545 domain-containing protein</fullName>
    </recommendedName>
</protein>
<keyword evidence="1" id="KW-0812">Transmembrane</keyword>
<accession>A0A919F376</accession>
<dbReference type="InterPro" id="IPR046675">
    <property type="entry name" value="DUF6545"/>
</dbReference>
<feature type="transmembrane region" description="Helical" evidence="1">
    <location>
        <begin position="132"/>
        <end position="159"/>
    </location>
</feature>
<feature type="transmembrane region" description="Helical" evidence="1">
    <location>
        <begin position="21"/>
        <end position="43"/>
    </location>
</feature>
<evidence type="ECO:0000313" key="3">
    <source>
        <dbReference type="EMBL" id="GHG74493.1"/>
    </source>
</evidence>
<dbReference type="Proteomes" id="UP000619355">
    <property type="component" value="Unassembled WGS sequence"/>
</dbReference>
<reference evidence="4" key="1">
    <citation type="journal article" date="2019" name="Int. J. Syst. Evol. Microbiol.">
        <title>The Global Catalogue of Microorganisms (GCM) 10K type strain sequencing project: providing services to taxonomists for standard genome sequencing and annotation.</title>
        <authorList>
            <consortium name="The Broad Institute Genomics Platform"/>
            <consortium name="The Broad Institute Genome Sequencing Center for Infectious Disease"/>
            <person name="Wu L."/>
            <person name="Ma J."/>
        </authorList>
    </citation>
    <scope>NUCLEOTIDE SEQUENCE [LARGE SCALE GENOMIC DNA]</scope>
    <source>
        <strain evidence="4">JCM 4253</strain>
    </source>
</reference>
<dbReference type="AlphaFoldDB" id="A0A919F376"/>
<keyword evidence="1" id="KW-0472">Membrane</keyword>
<proteinExistence type="predicted"/>
<keyword evidence="4" id="KW-1185">Reference proteome</keyword>
<organism evidence="3 4">
    <name type="scientific">Streptomyces capoamus</name>
    <dbReference type="NCBI Taxonomy" id="68183"/>
    <lineage>
        <taxon>Bacteria</taxon>
        <taxon>Bacillati</taxon>
        <taxon>Actinomycetota</taxon>
        <taxon>Actinomycetes</taxon>
        <taxon>Kitasatosporales</taxon>
        <taxon>Streptomycetaceae</taxon>
        <taxon>Streptomyces</taxon>
    </lineage>
</organism>
<dbReference type="EMBL" id="BNBF01000035">
    <property type="protein sequence ID" value="GHG74493.1"/>
    <property type="molecule type" value="Genomic_DNA"/>
</dbReference>